<evidence type="ECO:0000256" key="8">
    <source>
        <dbReference type="ARBA" id="ARBA00022737"/>
    </source>
</evidence>
<proteinExistence type="inferred from homology"/>
<dbReference type="FunFam" id="3.40.50.1100:FF:000008">
    <property type="entry name" value="L-threonine dehydratase"/>
    <property type="match status" value="1"/>
</dbReference>
<keyword evidence="8" id="KW-0677">Repeat</keyword>
<evidence type="ECO:0000256" key="9">
    <source>
        <dbReference type="ARBA" id="ARBA00022898"/>
    </source>
</evidence>
<dbReference type="Proteomes" id="UP000031627">
    <property type="component" value="Chromosome"/>
</dbReference>
<dbReference type="STRING" id="1410383.TGUWTKB_1610"/>
<dbReference type="NCBIfam" id="NF006674">
    <property type="entry name" value="PRK09224.1"/>
    <property type="match status" value="1"/>
</dbReference>
<evidence type="ECO:0000256" key="2">
    <source>
        <dbReference type="ARBA" id="ARBA00001933"/>
    </source>
</evidence>
<dbReference type="Pfam" id="PF00585">
    <property type="entry name" value="Thr_dehydrat_C"/>
    <property type="match status" value="2"/>
</dbReference>
<feature type="domain" description="ACT-like" evidence="15">
    <location>
        <begin position="429"/>
        <end position="513"/>
    </location>
</feature>
<dbReference type="CDD" id="cd04907">
    <property type="entry name" value="ACT_ThrD-I_2"/>
    <property type="match status" value="1"/>
</dbReference>
<dbReference type="GO" id="GO:0004794">
    <property type="term" value="F:threonine deaminase activity"/>
    <property type="evidence" value="ECO:0007669"/>
    <property type="project" value="UniProtKB-UniRule"/>
</dbReference>
<dbReference type="Pfam" id="PF00291">
    <property type="entry name" value="PALP"/>
    <property type="match status" value="1"/>
</dbReference>
<evidence type="ECO:0000256" key="10">
    <source>
        <dbReference type="ARBA" id="ARBA00023239"/>
    </source>
</evidence>
<dbReference type="EC" id="4.3.1.19" evidence="13"/>
<keyword evidence="10 13" id="KW-0456">Lyase</keyword>
<dbReference type="GO" id="GO:0006567">
    <property type="term" value="P:L-threonine catabolic process"/>
    <property type="evidence" value="ECO:0007669"/>
    <property type="project" value="TreeGrafter"/>
</dbReference>
<dbReference type="GO" id="GO:0006565">
    <property type="term" value="P:L-serine catabolic process"/>
    <property type="evidence" value="ECO:0007669"/>
    <property type="project" value="TreeGrafter"/>
</dbReference>
<comment type="subunit">
    <text evidence="5 13">Homotetramer.</text>
</comment>
<dbReference type="InterPro" id="IPR001721">
    <property type="entry name" value="TD_ACT-like"/>
</dbReference>
<evidence type="ECO:0000256" key="13">
    <source>
        <dbReference type="RuleBase" id="RU362012"/>
    </source>
</evidence>
<dbReference type="Gene3D" id="3.40.1020.10">
    <property type="entry name" value="Biosynthetic Threonine Deaminase, Domain 3"/>
    <property type="match status" value="1"/>
</dbReference>
<keyword evidence="9 13" id="KW-0663">Pyridoxal phosphate</keyword>
<evidence type="ECO:0000313" key="17">
    <source>
        <dbReference type="Proteomes" id="UP000031627"/>
    </source>
</evidence>
<gene>
    <name evidence="13 16" type="primary">ilvA</name>
    <name evidence="16" type="ORF">TGUWTKB_1610</name>
</gene>
<dbReference type="PROSITE" id="PS00165">
    <property type="entry name" value="DEHYDRATASE_SER_THR"/>
    <property type="match status" value="1"/>
</dbReference>
<evidence type="ECO:0000256" key="5">
    <source>
        <dbReference type="ARBA" id="ARBA00011881"/>
    </source>
</evidence>
<comment type="similarity">
    <text evidence="4 13">Belongs to the serine/threonine dehydratase family.</text>
</comment>
<dbReference type="SUPFAM" id="SSF53686">
    <property type="entry name" value="Tryptophan synthase beta subunit-like PLP-dependent enzymes"/>
    <property type="match status" value="1"/>
</dbReference>
<organism evidence="16 17">
    <name type="scientific">Candidatus Tachikawaea gelatinosa</name>
    <dbReference type="NCBI Taxonomy" id="1410383"/>
    <lineage>
        <taxon>Bacteria</taxon>
        <taxon>Pseudomonadati</taxon>
        <taxon>Pseudomonadota</taxon>
        <taxon>Gammaproteobacteria</taxon>
        <taxon>Enterobacterales</taxon>
        <taxon>Enterobacteriaceae</taxon>
        <taxon>Candidatus Tachikawaea</taxon>
    </lineage>
</organism>
<evidence type="ECO:0000313" key="16">
    <source>
        <dbReference type="EMBL" id="BAP58411.1"/>
    </source>
</evidence>
<dbReference type="EMBL" id="AP014521">
    <property type="protein sequence ID" value="BAP58411.1"/>
    <property type="molecule type" value="Genomic_DNA"/>
</dbReference>
<evidence type="ECO:0000256" key="3">
    <source>
        <dbReference type="ARBA" id="ARBA00004810"/>
    </source>
</evidence>
<evidence type="ECO:0000256" key="11">
    <source>
        <dbReference type="ARBA" id="ARBA00023304"/>
    </source>
</evidence>
<dbReference type="UniPathway" id="UPA00047">
    <property type="reaction ID" value="UER00054"/>
</dbReference>
<dbReference type="KEGG" id="sbw:TGUWTKB_1610"/>
<dbReference type="InterPro" id="IPR000634">
    <property type="entry name" value="Ser/Thr_deHydtase_PyrdxlP-BS"/>
</dbReference>
<dbReference type="FunFam" id="3.40.1020.10:FF:000001">
    <property type="entry name" value="L-threonine dehydratase"/>
    <property type="match status" value="1"/>
</dbReference>
<name>A0A090BWD4_9ENTR</name>
<dbReference type="NCBIfam" id="TIGR01124">
    <property type="entry name" value="ilvA_2Cterm"/>
    <property type="match status" value="1"/>
</dbReference>
<comment type="function">
    <text evidence="12 13">Catalyzes the anaerobic formation of alpha-ketobutyrate and ammonia from threonine in a two-step reaction. The first step involved a dehydration of threonine and a production of enamine intermediates (aminocrotonate), which tautomerizes to its imine form (iminobutyrate). Both intermediates are unstable and short-lived. The second step is the nonenzymatic hydrolysis of the enamine/imine intermediates to form 2-ketobutyrate and free ammonia. In the low water environment of the cell, the second step is accelerated by RidA.</text>
</comment>
<feature type="domain" description="ACT-like" evidence="15">
    <location>
        <begin position="330"/>
        <end position="420"/>
    </location>
</feature>
<evidence type="ECO:0000259" key="15">
    <source>
        <dbReference type="Pfam" id="PF00585"/>
    </source>
</evidence>
<dbReference type="InterPro" id="IPR036052">
    <property type="entry name" value="TrpB-like_PALP_sf"/>
</dbReference>
<evidence type="ECO:0000256" key="1">
    <source>
        <dbReference type="ARBA" id="ARBA00001274"/>
    </source>
</evidence>
<dbReference type="AlphaFoldDB" id="A0A090BWD4"/>
<evidence type="ECO:0000256" key="12">
    <source>
        <dbReference type="ARBA" id="ARBA00025527"/>
    </source>
</evidence>
<comment type="catalytic activity">
    <reaction evidence="1 13">
        <text>L-threonine = 2-oxobutanoate + NH4(+)</text>
        <dbReference type="Rhea" id="RHEA:22108"/>
        <dbReference type="ChEBI" id="CHEBI:16763"/>
        <dbReference type="ChEBI" id="CHEBI:28938"/>
        <dbReference type="ChEBI" id="CHEBI:57926"/>
        <dbReference type="EC" id="4.3.1.19"/>
    </reaction>
</comment>
<dbReference type="OrthoDB" id="9811476at2"/>
<evidence type="ECO:0000256" key="7">
    <source>
        <dbReference type="ARBA" id="ARBA00022624"/>
    </source>
</evidence>
<dbReference type="HOGENOM" id="CLU_021152_6_2_6"/>
<comment type="cofactor">
    <cofactor evidence="2 13">
        <name>pyridoxal 5'-phosphate</name>
        <dbReference type="ChEBI" id="CHEBI:597326"/>
    </cofactor>
</comment>
<dbReference type="PANTHER" id="PTHR48078">
    <property type="entry name" value="THREONINE DEHYDRATASE, MITOCHONDRIAL-RELATED"/>
    <property type="match status" value="1"/>
</dbReference>
<dbReference type="InterPro" id="IPR001926">
    <property type="entry name" value="TrpB-like_PALP"/>
</dbReference>
<reference evidence="17" key="1">
    <citation type="submission" date="2013-11" db="EMBL/GenBank/DDBJ databases">
        <title>Symbiont-containing voluminous jelly as an extraordinary maternal gift for overwintering insect nymphs.</title>
        <authorList>
            <person name="Kaiwa N."/>
            <person name="Hosokawa T."/>
            <person name="Nikoh N."/>
            <person name="Meng X.Y."/>
            <person name="Tanahashi M."/>
            <person name="Moriyama M."/>
            <person name="Maeda T."/>
            <person name="Yamaguchi K."/>
            <person name="Shigenobu S."/>
            <person name="Ito M."/>
            <person name="Fukatsu T."/>
        </authorList>
    </citation>
    <scope>NUCLEOTIDE SEQUENCE [LARGE SCALE GENOMIC DNA]</scope>
    <source>
        <strain evidence="17">UwTKB</strain>
    </source>
</reference>
<keyword evidence="17" id="KW-1185">Reference proteome</keyword>
<evidence type="ECO:0000256" key="6">
    <source>
        <dbReference type="ARBA" id="ARBA00022605"/>
    </source>
</evidence>
<comment type="pathway">
    <text evidence="3 13">Amino-acid biosynthesis; L-isoleucine biosynthesis; 2-oxobutanoate from L-threonine: step 1/1.</text>
</comment>
<keyword evidence="6 13" id="KW-0028">Amino-acid biosynthesis</keyword>
<sequence>MIDSQSNNNHFISESGYLSSILRAPVYEVVQITPLQKMEKISLRFNNIILAKREDMQPVHSFKLRGAYSMISQLSIEEKKRGIVTASAGNHGQGVAFSAKKLGIKSLIVMPVVTTKIKIDAVHRMGGETYLFGSNFDESNKKAIEIAKKNNYIFIPPFDHPSIIAGQGTIAMELLQQDAHIDRIFVPVGGGGLVAGIIVFIKQLMPHIQVIGVEAEDSACLKAALLKGKPVSLSCVGLFAEGVAVKKIGLETFRLCKKYLDDIITVNNDSICSAIKDLFEDVRAISEPSGALALAGMKKYICKKKIKGEKLAHIVSGANVNFHSLRYISERCELGEKQEILLAVMIPEKKGSFLDFCKKIGKKIITELSYRYFHKENACILIGISLANRLNEKKKIIDNLIINKYKVIDLSKDEMAKLHIRYMIGGYPSKNILERLFSFEFPESPLALLKFLKNVSTYWNISLFHYRNYGTDYGRVLTAFHTTKNSPKFEECLNNLGYRFHEETNNPAFCFFLKK</sequence>
<feature type="domain" description="Tryptophan synthase beta chain-like PALP" evidence="14">
    <location>
        <begin position="30"/>
        <end position="317"/>
    </location>
</feature>
<keyword evidence="7 13" id="KW-0412">Isoleucine biosynthesis</keyword>
<accession>A0A090BWD4</accession>
<dbReference type="GO" id="GO:0009097">
    <property type="term" value="P:isoleucine biosynthetic process"/>
    <property type="evidence" value="ECO:0007669"/>
    <property type="project" value="UniProtKB-UniRule"/>
</dbReference>
<dbReference type="InterPro" id="IPR045865">
    <property type="entry name" value="ACT-like_dom_sf"/>
</dbReference>
<keyword evidence="11 13" id="KW-0100">Branched-chain amino acid biosynthesis</keyword>
<dbReference type="GO" id="GO:0003941">
    <property type="term" value="F:L-serine ammonia-lyase activity"/>
    <property type="evidence" value="ECO:0007669"/>
    <property type="project" value="TreeGrafter"/>
</dbReference>
<dbReference type="PANTHER" id="PTHR48078:SF11">
    <property type="entry name" value="THREONINE DEHYDRATASE, MITOCHONDRIAL"/>
    <property type="match status" value="1"/>
</dbReference>
<dbReference type="InterPro" id="IPR038110">
    <property type="entry name" value="TD_ACT-like_sf"/>
</dbReference>
<reference evidence="16 17" key="2">
    <citation type="journal article" date="2014" name="Curr. Biol.">
        <title>Symbiont-Supplemented Maternal Investment Underpinning Host's Ecological Adaptation.</title>
        <authorList>
            <person name="Kaiwa N."/>
            <person name="Hosokawa T."/>
            <person name="Nikoh N."/>
            <person name="Tanahashi M."/>
            <person name="Moriyama M."/>
            <person name="Meng X.Y."/>
            <person name="Maeda T."/>
            <person name="Yamaguchi K."/>
            <person name="Shigenobu S."/>
            <person name="Ito M."/>
            <person name="Fukatsu T."/>
        </authorList>
    </citation>
    <scope>NUCLEOTIDE SEQUENCE [LARGE SCALE GENOMIC DNA]</scope>
    <source>
        <strain evidence="16 17">UwTKB</strain>
    </source>
</reference>
<evidence type="ECO:0000256" key="4">
    <source>
        <dbReference type="ARBA" id="ARBA00010869"/>
    </source>
</evidence>
<dbReference type="SUPFAM" id="SSF55021">
    <property type="entry name" value="ACT-like"/>
    <property type="match status" value="2"/>
</dbReference>
<evidence type="ECO:0000259" key="14">
    <source>
        <dbReference type="Pfam" id="PF00291"/>
    </source>
</evidence>
<dbReference type="InterPro" id="IPR050147">
    <property type="entry name" value="Ser/Thr_Dehydratase"/>
</dbReference>
<dbReference type="RefSeq" id="WP_041062576.1">
    <property type="nucleotide sequence ID" value="NZ_AP014521.1"/>
</dbReference>
<dbReference type="CDD" id="cd04906">
    <property type="entry name" value="ACT_ThrD-I_1"/>
    <property type="match status" value="1"/>
</dbReference>
<dbReference type="Gene3D" id="3.40.50.1100">
    <property type="match status" value="2"/>
</dbReference>
<dbReference type="CDD" id="cd01562">
    <property type="entry name" value="Thr-dehyd"/>
    <property type="match status" value="1"/>
</dbReference>
<dbReference type="GO" id="GO:0030170">
    <property type="term" value="F:pyridoxal phosphate binding"/>
    <property type="evidence" value="ECO:0007669"/>
    <property type="project" value="InterPro"/>
</dbReference>
<protein>
    <recommendedName>
        <fullName evidence="13">L-threonine dehydratase</fullName>
        <ecNumber evidence="13">4.3.1.19</ecNumber>
    </recommendedName>
    <alternativeName>
        <fullName evidence="13">Threonine deaminase</fullName>
    </alternativeName>
</protein>
<dbReference type="InterPro" id="IPR005787">
    <property type="entry name" value="Thr_deHydtase_biosynth"/>
</dbReference>